<evidence type="ECO:0000313" key="1">
    <source>
        <dbReference type="EMBL" id="TDD41612.1"/>
    </source>
</evidence>
<dbReference type="EMBL" id="SMKW01000056">
    <property type="protein sequence ID" value="TDD41612.1"/>
    <property type="molecule type" value="Genomic_DNA"/>
</dbReference>
<dbReference type="AlphaFoldDB" id="A0A4R4YEH7"/>
<name>A0A4R4YEH7_9PSEU</name>
<gene>
    <name evidence="1" type="ORF">E1288_31825</name>
</gene>
<accession>A0A4R4YEH7</accession>
<dbReference type="Gene3D" id="3.60.40.10">
    <property type="entry name" value="PPM-type phosphatase domain"/>
    <property type="match status" value="1"/>
</dbReference>
<evidence type="ECO:0008006" key="3">
    <source>
        <dbReference type="Google" id="ProtNLM"/>
    </source>
</evidence>
<dbReference type="InterPro" id="IPR036457">
    <property type="entry name" value="PPM-type-like_dom_sf"/>
</dbReference>
<dbReference type="RefSeq" id="WP_132491856.1">
    <property type="nucleotide sequence ID" value="NZ_SMKW01000056.1"/>
</dbReference>
<organism evidence="1 2">
    <name type="scientific">Saccharopolyspora elongata</name>
    <dbReference type="NCBI Taxonomy" id="2530387"/>
    <lineage>
        <taxon>Bacteria</taxon>
        <taxon>Bacillati</taxon>
        <taxon>Actinomycetota</taxon>
        <taxon>Actinomycetes</taxon>
        <taxon>Pseudonocardiales</taxon>
        <taxon>Pseudonocardiaceae</taxon>
        <taxon>Saccharopolyspora</taxon>
    </lineage>
</organism>
<reference evidence="1 2" key="1">
    <citation type="submission" date="2019-03" db="EMBL/GenBank/DDBJ databases">
        <title>Draft genome sequences of novel Actinobacteria.</title>
        <authorList>
            <person name="Sahin N."/>
            <person name="Ay H."/>
            <person name="Saygin H."/>
        </authorList>
    </citation>
    <scope>NUCLEOTIDE SEQUENCE [LARGE SCALE GENOMIC DNA]</scope>
    <source>
        <strain evidence="1 2">7K502</strain>
    </source>
</reference>
<sequence>MHITAHTQPSGDKPNEDWFAAADGLVVVLDGATIRTDTGCVHGLPWYVRTLGASLVANAADHARDLRGVLADSIRQVTAAHSGSCDLEHRGTPSAAVGLVRWTSEAVEWIVLGDITVIVGTTDDGVVATCDDRVSRTGWEERRECDRFLIGTDEKMTAILAMKEVELASRNREGGYWIASSEPNAAAHSLTGSAPVDQVERVAVCSDGAMRALDLTPIDTTAGVLRALREAGPGGLVEQVRAAEDGDPLGARVPRNKARDDATAVLVETRDGRRRLK</sequence>
<comment type="caution">
    <text evidence="1">The sequence shown here is derived from an EMBL/GenBank/DDBJ whole genome shotgun (WGS) entry which is preliminary data.</text>
</comment>
<dbReference type="OrthoDB" id="3190646at2"/>
<evidence type="ECO:0000313" key="2">
    <source>
        <dbReference type="Proteomes" id="UP000294947"/>
    </source>
</evidence>
<keyword evidence="2" id="KW-1185">Reference proteome</keyword>
<protein>
    <recommendedName>
        <fullName evidence="3">Integrase</fullName>
    </recommendedName>
</protein>
<proteinExistence type="predicted"/>
<dbReference type="Proteomes" id="UP000294947">
    <property type="component" value="Unassembled WGS sequence"/>
</dbReference>